<evidence type="ECO:0000313" key="8">
    <source>
        <dbReference type="Proteomes" id="UP001163046"/>
    </source>
</evidence>
<comment type="cofactor">
    <cofactor evidence="1">
        <name>Mg(2+)</name>
        <dbReference type="ChEBI" id="CHEBI:18420"/>
    </cofactor>
</comment>
<feature type="region of interest" description="Disordered" evidence="4">
    <location>
        <begin position="117"/>
        <end position="367"/>
    </location>
</feature>
<feature type="compositionally biased region" description="Basic and acidic residues" evidence="4">
    <location>
        <begin position="153"/>
        <end position="171"/>
    </location>
</feature>
<protein>
    <submittedName>
        <fullName evidence="7">Uncharacterized protein</fullName>
    </submittedName>
</protein>
<dbReference type="PANTHER" id="PTHR10656:SF69">
    <property type="entry name" value="MAB-21-LIKE HHH_H2TH-LIKE DOMAIN-CONTAINING PROTEIN"/>
    <property type="match status" value="1"/>
</dbReference>
<organism evidence="7 8">
    <name type="scientific">Desmophyllum pertusum</name>
    <dbReference type="NCBI Taxonomy" id="174260"/>
    <lineage>
        <taxon>Eukaryota</taxon>
        <taxon>Metazoa</taxon>
        <taxon>Cnidaria</taxon>
        <taxon>Anthozoa</taxon>
        <taxon>Hexacorallia</taxon>
        <taxon>Scleractinia</taxon>
        <taxon>Caryophylliina</taxon>
        <taxon>Caryophylliidae</taxon>
        <taxon>Desmophyllum</taxon>
    </lineage>
</organism>
<feature type="compositionally biased region" description="Basic and acidic residues" evidence="4">
    <location>
        <begin position="253"/>
        <end position="268"/>
    </location>
</feature>
<dbReference type="Gene3D" id="1.10.1410.40">
    <property type="match status" value="1"/>
</dbReference>
<dbReference type="AlphaFoldDB" id="A0A9X0CFM7"/>
<evidence type="ECO:0000256" key="3">
    <source>
        <dbReference type="ARBA" id="ARBA00022840"/>
    </source>
</evidence>
<reference evidence="7" key="1">
    <citation type="submission" date="2023-01" db="EMBL/GenBank/DDBJ databases">
        <title>Genome assembly of the deep-sea coral Lophelia pertusa.</title>
        <authorList>
            <person name="Herrera S."/>
            <person name="Cordes E."/>
        </authorList>
    </citation>
    <scope>NUCLEOTIDE SEQUENCE</scope>
    <source>
        <strain evidence="7">USNM1676648</strain>
        <tissue evidence="7">Polyp</tissue>
    </source>
</reference>
<feature type="compositionally biased region" description="Basic and acidic residues" evidence="4">
    <location>
        <begin position="227"/>
        <end position="246"/>
    </location>
</feature>
<feature type="compositionally biased region" description="Basic and acidic residues" evidence="4">
    <location>
        <begin position="293"/>
        <end position="305"/>
    </location>
</feature>
<keyword evidence="3" id="KW-0547">Nucleotide-binding</keyword>
<evidence type="ECO:0000259" key="5">
    <source>
        <dbReference type="Pfam" id="PF03281"/>
    </source>
</evidence>
<feature type="compositionally biased region" description="Basic and acidic residues" evidence="4">
    <location>
        <begin position="317"/>
        <end position="327"/>
    </location>
</feature>
<dbReference type="GO" id="GO:0005524">
    <property type="term" value="F:ATP binding"/>
    <property type="evidence" value="ECO:0007669"/>
    <property type="project" value="UniProtKB-KW"/>
</dbReference>
<feature type="compositionally biased region" description="Polar residues" evidence="4">
    <location>
        <begin position="645"/>
        <end position="654"/>
    </location>
</feature>
<dbReference type="EMBL" id="MU827792">
    <property type="protein sequence ID" value="KAJ7330637.1"/>
    <property type="molecule type" value="Genomic_DNA"/>
</dbReference>
<gene>
    <name evidence="7" type="ORF">OS493_022252</name>
</gene>
<evidence type="ECO:0000256" key="4">
    <source>
        <dbReference type="SAM" id="MobiDB-lite"/>
    </source>
</evidence>
<evidence type="ECO:0000259" key="6">
    <source>
        <dbReference type="Pfam" id="PF20266"/>
    </source>
</evidence>
<accession>A0A9X0CFM7</accession>
<feature type="compositionally biased region" description="Basic and acidic residues" evidence="4">
    <location>
        <begin position="207"/>
        <end position="218"/>
    </location>
</feature>
<evidence type="ECO:0000313" key="7">
    <source>
        <dbReference type="EMBL" id="KAJ7330637.1"/>
    </source>
</evidence>
<sequence length="821" mass="92987">MFWKNKKTSPALTVDIKQSFITMLDELQKMKESQCVHHLDVAEWEWLAHSLNIAKGSEYTKEHAEVMDDLFQYIGGLQAKLTKDGPIGILQGFPGYFKEVCQGDTMKNFRARVQAIESRSQNESGSRMGEDQPRDTPENRDADESGNRMGEAVCHDQQRDIPENRDADESGSRMGEAACHDPPRDTPENRDADESGSGKGEAVYYDQPRDTPENRDADESGSGKGEAVCHDQPRDTPENRDADESGSRMGEAACHDQPRVTPENRDADDSGSSTKSPNDVTRQNRNDASSFDSQERNSHLSEEPMAKQVIESEDVDDKTKDATDQDANKNQIESKPILKTSTEKAELTSEDIPLKEDHKEEDEKRKIDRKTANKLLYEHLLGTGTKMKDSPGLAKEYKRQGGIDFVPALRSRGWPKVARDWIKRERKWPSPEMVDKIIQEGYHMVVKPPKKSGNPDCDFRISFSHAEYLLSQEMNDIHRECYRCLKKFHRAHLSKTEGFVTFHLKNMFLQTIEETGAELWTESNRAMCMMKLLGNLLEALTKKDLRHYFVRSYNLFGVDYIEDPEILKSLADEVKKIMDNPIGISKELIQLQVENEECHSSSEPALPARPASKHAHGGTDETRSGSSGYTQSKEEASTVPVLKTETAQLQGGSPTPSYRYHDLRDIYLQVSRELVDMALNADCGLEALDPLEKSLVDVLRELARIHNFKVGDYVKMFESCWGLSYYKVWISTESDMRRRMLLAIQGDVEMLKYIAKQEDLAPGNEEAIANRMHDPSIDDPFDLNHVFPAGAGAQIARRWINGLEPRPAQPQEVNMEDIPLD</sequence>
<dbReference type="Pfam" id="PF03281">
    <property type="entry name" value="Mab-21"/>
    <property type="match status" value="1"/>
</dbReference>
<keyword evidence="3" id="KW-0067">ATP-binding</keyword>
<evidence type="ECO:0000256" key="1">
    <source>
        <dbReference type="ARBA" id="ARBA00001946"/>
    </source>
</evidence>
<feature type="compositionally biased region" description="Basic and acidic residues" evidence="4">
    <location>
        <begin position="128"/>
        <end position="146"/>
    </location>
</feature>
<dbReference type="PANTHER" id="PTHR10656">
    <property type="entry name" value="CELL FATE DETERMINING PROTEIN MAB21-RELATED"/>
    <property type="match status" value="1"/>
</dbReference>
<keyword evidence="8" id="KW-1185">Reference proteome</keyword>
<dbReference type="SMART" id="SM01265">
    <property type="entry name" value="Mab-21"/>
    <property type="match status" value="1"/>
</dbReference>
<dbReference type="Proteomes" id="UP001163046">
    <property type="component" value="Unassembled WGS sequence"/>
</dbReference>
<comment type="caution">
    <text evidence="7">The sequence shown here is derived from an EMBL/GenBank/DDBJ whole genome shotgun (WGS) entry which is preliminary data.</text>
</comment>
<feature type="region of interest" description="Disordered" evidence="4">
    <location>
        <begin position="596"/>
        <end position="654"/>
    </location>
</feature>
<feature type="compositionally biased region" description="Basic and acidic residues" evidence="4">
    <location>
        <begin position="341"/>
        <end position="367"/>
    </location>
</feature>
<comment type="similarity">
    <text evidence="2">Belongs to the mab-21 family.</text>
</comment>
<dbReference type="InterPro" id="IPR046906">
    <property type="entry name" value="Mab-21_HhH/H2TH-like"/>
</dbReference>
<dbReference type="GO" id="GO:0016779">
    <property type="term" value="F:nucleotidyltransferase activity"/>
    <property type="evidence" value="ECO:0007669"/>
    <property type="project" value="UniProtKB-ARBA"/>
</dbReference>
<dbReference type="InterPro" id="IPR024810">
    <property type="entry name" value="MAB21L/cGLR"/>
</dbReference>
<evidence type="ECO:0000256" key="2">
    <source>
        <dbReference type="ARBA" id="ARBA00008307"/>
    </source>
</evidence>
<name>A0A9X0CFM7_9CNID</name>
<dbReference type="OrthoDB" id="5974599at2759"/>
<dbReference type="InterPro" id="IPR046903">
    <property type="entry name" value="Mab-21-like_nuc_Trfase"/>
</dbReference>
<feature type="compositionally biased region" description="Polar residues" evidence="4">
    <location>
        <begin position="270"/>
        <end position="292"/>
    </location>
</feature>
<dbReference type="Pfam" id="PF20266">
    <property type="entry name" value="Mab-21_C"/>
    <property type="match status" value="1"/>
</dbReference>
<feature type="domain" description="Mab-21-like HhH/H2TH-like" evidence="6">
    <location>
        <begin position="479"/>
        <end position="564"/>
    </location>
</feature>
<proteinExistence type="inferred from homology"/>
<feature type="domain" description="Mab-21-like nucleotidyltransferase" evidence="5">
    <location>
        <begin position="401"/>
        <end position="469"/>
    </location>
</feature>
<feature type="compositionally biased region" description="Basic and acidic residues" evidence="4">
    <location>
        <begin position="178"/>
        <end position="193"/>
    </location>
</feature>